<dbReference type="Gene3D" id="2.20.25.190">
    <property type="match status" value="1"/>
</dbReference>
<evidence type="ECO:0000256" key="6">
    <source>
        <dbReference type="ARBA" id="ARBA00022833"/>
    </source>
</evidence>
<dbReference type="SUPFAM" id="SSF57783">
    <property type="entry name" value="Zinc beta-ribbon"/>
    <property type="match status" value="1"/>
</dbReference>
<comment type="caution">
    <text evidence="12">The sequence shown here is derived from an EMBL/GenBank/DDBJ whole genome shotgun (WGS) entry which is preliminary data.</text>
</comment>
<dbReference type="Pfam" id="PF05129">
    <property type="entry name" value="Zn_ribbon_Elf1"/>
    <property type="match status" value="1"/>
</dbReference>
<evidence type="ECO:0000256" key="4">
    <source>
        <dbReference type="ARBA" id="ARBA00022723"/>
    </source>
</evidence>
<dbReference type="PANTHER" id="PTHR20934">
    <property type="entry name" value="TRANSCRIPTION ELONGATION FACTOR 1 HOMOLOG"/>
    <property type="match status" value="1"/>
</dbReference>
<feature type="compositionally biased region" description="Basic and acidic residues" evidence="11">
    <location>
        <begin position="84"/>
        <end position="93"/>
    </location>
</feature>
<evidence type="ECO:0000256" key="10">
    <source>
        <dbReference type="RuleBase" id="RU364033"/>
    </source>
</evidence>
<keyword evidence="9 10" id="KW-0539">Nucleus</keyword>
<keyword evidence="13" id="KW-1185">Reference proteome</keyword>
<dbReference type="EMBL" id="MU253761">
    <property type="protein sequence ID" value="KAG9247889.1"/>
    <property type="molecule type" value="Genomic_DNA"/>
</dbReference>
<evidence type="ECO:0000256" key="5">
    <source>
        <dbReference type="ARBA" id="ARBA00022771"/>
    </source>
</evidence>
<evidence type="ECO:0000256" key="1">
    <source>
        <dbReference type="ARBA" id="ARBA00003357"/>
    </source>
</evidence>
<dbReference type="GO" id="GO:0006368">
    <property type="term" value="P:transcription elongation by RNA polymerase II"/>
    <property type="evidence" value="ECO:0007669"/>
    <property type="project" value="TreeGrafter"/>
</dbReference>
<dbReference type="GO" id="GO:0003746">
    <property type="term" value="F:translation elongation factor activity"/>
    <property type="evidence" value="ECO:0007669"/>
    <property type="project" value="UniProtKB-KW"/>
</dbReference>
<comment type="similarity">
    <text evidence="3 10">Belongs to the ELOF1 family.</text>
</comment>
<dbReference type="Proteomes" id="UP000887226">
    <property type="component" value="Unassembled WGS sequence"/>
</dbReference>
<dbReference type="GO" id="GO:0008270">
    <property type="term" value="F:zinc ion binding"/>
    <property type="evidence" value="ECO:0007669"/>
    <property type="project" value="UniProtKB-KW"/>
</dbReference>
<evidence type="ECO:0000256" key="2">
    <source>
        <dbReference type="ARBA" id="ARBA00004123"/>
    </source>
</evidence>
<sequence>MGKRKAAKKQQGPKKREPLSTIFPCLFCNHEKSVSVKLDKKAQVGHLQCKICNQQFQCGINYLSAAVDVYSDWVDACDAVAKENGDKEGEYAPERAPTQGGRPSGGRQMEEEEDDNDIIDDEDDDLAPIGGYGAEGIEADDDY</sequence>
<evidence type="ECO:0000313" key="13">
    <source>
        <dbReference type="Proteomes" id="UP000887226"/>
    </source>
</evidence>
<dbReference type="FunFam" id="2.20.25.190:FF:000001">
    <property type="entry name" value="Transcription elongation factor 1 homolog"/>
    <property type="match status" value="1"/>
</dbReference>
<dbReference type="PANTHER" id="PTHR20934:SF0">
    <property type="entry name" value="TRANSCRIPTION ELONGATION FACTOR 1 HOMOLOG"/>
    <property type="match status" value="1"/>
</dbReference>
<gene>
    <name evidence="12" type="ORF">BJ878DRAFT_490728</name>
</gene>
<evidence type="ECO:0000256" key="9">
    <source>
        <dbReference type="ARBA" id="ARBA00023242"/>
    </source>
</evidence>
<evidence type="ECO:0000313" key="12">
    <source>
        <dbReference type="EMBL" id="KAG9247889.1"/>
    </source>
</evidence>
<reference evidence="12" key="1">
    <citation type="journal article" date="2021" name="IMA Fungus">
        <title>Genomic characterization of three marine fungi, including Emericellopsis atlantica sp. nov. with signatures of a generalist lifestyle and marine biomass degradation.</title>
        <authorList>
            <person name="Hagestad O.C."/>
            <person name="Hou L."/>
            <person name="Andersen J.H."/>
            <person name="Hansen E.H."/>
            <person name="Altermark B."/>
            <person name="Li C."/>
            <person name="Kuhnert E."/>
            <person name="Cox R.J."/>
            <person name="Crous P.W."/>
            <person name="Spatafora J.W."/>
            <person name="Lail K."/>
            <person name="Amirebrahimi M."/>
            <person name="Lipzen A."/>
            <person name="Pangilinan J."/>
            <person name="Andreopoulos W."/>
            <person name="Hayes R.D."/>
            <person name="Ng V."/>
            <person name="Grigoriev I.V."/>
            <person name="Jackson S.A."/>
            <person name="Sutton T.D.S."/>
            <person name="Dobson A.D.W."/>
            <person name="Rama T."/>
        </authorList>
    </citation>
    <scope>NUCLEOTIDE SEQUENCE</scope>
    <source>
        <strain evidence="12">TRa3180A</strain>
    </source>
</reference>
<evidence type="ECO:0000256" key="11">
    <source>
        <dbReference type="SAM" id="MobiDB-lite"/>
    </source>
</evidence>
<proteinExistence type="inferred from homology"/>
<keyword evidence="8 10" id="KW-0804">Transcription</keyword>
<feature type="compositionally biased region" description="Acidic residues" evidence="11">
    <location>
        <begin position="110"/>
        <end position="126"/>
    </location>
</feature>
<accession>A0A9P8CI11</accession>
<dbReference type="GO" id="GO:0000993">
    <property type="term" value="F:RNA polymerase II complex binding"/>
    <property type="evidence" value="ECO:0007669"/>
    <property type="project" value="TreeGrafter"/>
</dbReference>
<dbReference type="GO" id="GO:0008023">
    <property type="term" value="C:transcription elongation factor complex"/>
    <property type="evidence" value="ECO:0007669"/>
    <property type="project" value="TreeGrafter"/>
</dbReference>
<dbReference type="OrthoDB" id="445983at2759"/>
<keyword evidence="5 10" id="KW-0863">Zinc-finger</keyword>
<keyword evidence="12" id="KW-0251">Elongation factor</keyword>
<evidence type="ECO:0000256" key="8">
    <source>
        <dbReference type="ARBA" id="ARBA00023163"/>
    </source>
</evidence>
<keyword evidence="6 10" id="KW-0862">Zinc</keyword>
<dbReference type="InterPro" id="IPR038567">
    <property type="entry name" value="T_Elf1_sf"/>
</dbReference>
<comment type="function">
    <text evidence="1 10">Transcription elongation factor implicated in the maintenance of proper chromatin structure in actively transcribed regions.</text>
</comment>
<protein>
    <recommendedName>
        <fullName evidence="10">Transcription elongation factor 1 homolog</fullName>
    </recommendedName>
</protein>
<comment type="subcellular location">
    <subcellularLocation>
        <location evidence="2 10">Nucleus</location>
    </subcellularLocation>
</comment>
<keyword evidence="4 10" id="KW-0479">Metal-binding</keyword>
<dbReference type="InterPro" id="IPR007808">
    <property type="entry name" value="Elf1"/>
</dbReference>
<keyword evidence="7 10" id="KW-0805">Transcription regulation</keyword>
<evidence type="ECO:0000256" key="7">
    <source>
        <dbReference type="ARBA" id="ARBA00023015"/>
    </source>
</evidence>
<name>A0A9P8CI11_9HELO</name>
<evidence type="ECO:0000256" key="3">
    <source>
        <dbReference type="ARBA" id="ARBA00009730"/>
    </source>
</evidence>
<dbReference type="AlphaFoldDB" id="A0A9P8CI11"/>
<organism evidence="12 13">
    <name type="scientific">Calycina marina</name>
    <dbReference type="NCBI Taxonomy" id="1763456"/>
    <lineage>
        <taxon>Eukaryota</taxon>
        <taxon>Fungi</taxon>
        <taxon>Dikarya</taxon>
        <taxon>Ascomycota</taxon>
        <taxon>Pezizomycotina</taxon>
        <taxon>Leotiomycetes</taxon>
        <taxon>Helotiales</taxon>
        <taxon>Pezizellaceae</taxon>
        <taxon>Calycina</taxon>
    </lineage>
</organism>
<keyword evidence="12" id="KW-0648">Protein biosynthesis</keyword>
<feature type="region of interest" description="Disordered" evidence="11">
    <location>
        <begin position="84"/>
        <end position="143"/>
    </location>
</feature>